<dbReference type="Gene3D" id="3.90.79.10">
    <property type="entry name" value="Nucleoside Triphosphate Pyrophosphohydrolase"/>
    <property type="match status" value="1"/>
</dbReference>
<dbReference type="PROSITE" id="PS00893">
    <property type="entry name" value="NUDIX_BOX"/>
    <property type="match status" value="1"/>
</dbReference>
<dbReference type="PANTHER" id="PTHR43736:SF1">
    <property type="entry name" value="DIHYDRONEOPTERIN TRIPHOSPHATE DIPHOSPHATASE"/>
    <property type="match status" value="1"/>
</dbReference>
<dbReference type="InterPro" id="IPR015797">
    <property type="entry name" value="NUDIX_hydrolase-like_dom_sf"/>
</dbReference>
<dbReference type="SUPFAM" id="SSF55811">
    <property type="entry name" value="Nudix"/>
    <property type="match status" value="1"/>
</dbReference>
<name>A0ABT9ZFV8_9BACI</name>
<feature type="domain" description="Nudix hydrolase" evidence="4">
    <location>
        <begin position="11"/>
        <end position="157"/>
    </location>
</feature>
<evidence type="ECO:0000313" key="6">
    <source>
        <dbReference type="Proteomes" id="UP001234495"/>
    </source>
</evidence>
<comment type="caution">
    <text evidence="5">The sequence shown here is derived from an EMBL/GenBank/DDBJ whole genome shotgun (WGS) entry which is preliminary data.</text>
</comment>
<dbReference type="InterPro" id="IPR014078">
    <property type="entry name" value="Nudix_YtkD"/>
</dbReference>
<dbReference type="GO" id="GO:0035539">
    <property type="term" value="F:8-oxo-7,8-dihydrodeoxyguanosine triphosphate pyrophosphatase activity"/>
    <property type="evidence" value="ECO:0007669"/>
    <property type="project" value="UniProtKB-EC"/>
</dbReference>
<evidence type="ECO:0000256" key="1">
    <source>
        <dbReference type="ARBA" id="ARBA00005582"/>
    </source>
</evidence>
<proteinExistence type="inferred from homology"/>
<dbReference type="RefSeq" id="WP_307341551.1">
    <property type="nucleotide sequence ID" value="NZ_JAUSUD010000010.1"/>
</dbReference>
<protein>
    <submittedName>
        <fullName evidence="5">8-oxo-dGTP diphosphatase</fullName>
        <ecNumber evidence="5">3.6.1.55</ecNumber>
    </submittedName>
</protein>
<keyword evidence="2 3" id="KW-0378">Hydrolase</keyword>
<dbReference type="PROSITE" id="PS51462">
    <property type="entry name" value="NUDIX"/>
    <property type="match status" value="1"/>
</dbReference>
<dbReference type="PRINTS" id="PR00502">
    <property type="entry name" value="NUDIXFAMILY"/>
</dbReference>
<dbReference type="CDD" id="cd04665">
    <property type="entry name" value="NUDIX_RppH"/>
    <property type="match status" value="1"/>
</dbReference>
<evidence type="ECO:0000313" key="5">
    <source>
        <dbReference type="EMBL" id="MDQ0231134.1"/>
    </source>
</evidence>
<dbReference type="InterPro" id="IPR020084">
    <property type="entry name" value="NUDIX_hydrolase_CS"/>
</dbReference>
<dbReference type="InterPro" id="IPR020476">
    <property type="entry name" value="Nudix_hydrolase"/>
</dbReference>
<sequence>MYRFIDYYHNEVHLSFEDHPFCDAPKHVWVVCRYLDKWLLTEHSDRGYEFPGGKVEENETALEAAIREVKEETGGTIETIDYIGQYKVKGKEKTIVKNIYFATIRELVKQDHYLETLGPVLLEEIPRQVQKNRQYSFIMKDEVLQKSLEEIKRRFSI</sequence>
<organism evidence="5 6">
    <name type="scientific">Metabacillus malikii</name>
    <dbReference type="NCBI Taxonomy" id="1504265"/>
    <lineage>
        <taxon>Bacteria</taxon>
        <taxon>Bacillati</taxon>
        <taxon>Bacillota</taxon>
        <taxon>Bacilli</taxon>
        <taxon>Bacillales</taxon>
        <taxon>Bacillaceae</taxon>
        <taxon>Metabacillus</taxon>
    </lineage>
</organism>
<dbReference type="EMBL" id="JAUSUD010000010">
    <property type="protein sequence ID" value="MDQ0231134.1"/>
    <property type="molecule type" value="Genomic_DNA"/>
</dbReference>
<reference evidence="5 6" key="1">
    <citation type="submission" date="2023-07" db="EMBL/GenBank/DDBJ databases">
        <title>Genomic Encyclopedia of Type Strains, Phase IV (KMG-IV): sequencing the most valuable type-strain genomes for metagenomic binning, comparative biology and taxonomic classification.</title>
        <authorList>
            <person name="Goeker M."/>
        </authorList>
    </citation>
    <scope>NUCLEOTIDE SEQUENCE [LARGE SCALE GENOMIC DNA]</scope>
    <source>
        <strain evidence="5 6">DSM 29005</strain>
    </source>
</reference>
<dbReference type="NCBIfam" id="TIGR02705">
    <property type="entry name" value="nudix_YtkD"/>
    <property type="match status" value="1"/>
</dbReference>
<evidence type="ECO:0000256" key="3">
    <source>
        <dbReference type="RuleBase" id="RU003476"/>
    </source>
</evidence>
<evidence type="ECO:0000256" key="2">
    <source>
        <dbReference type="ARBA" id="ARBA00022801"/>
    </source>
</evidence>
<dbReference type="EC" id="3.6.1.55" evidence="5"/>
<dbReference type="InterPro" id="IPR000086">
    <property type="entry name" value="NUDIX_hydrolase_dom"/>
</dbReference>
<gene>
    <name evidence="5" type="ORF">J2S19_002396</name>
</gene>
<dbReference type="Pfam" id="PF00293">
    <property type="entry name" value="NUDIX"/>
    <property type="match status" value="1"/>
</dbReference>
<accession>A0ABT9ZFV8</accession>
<comment type="similarity">
    <text evidence="1 3">Belongs to the Nudix hydrolase family.</text>
</comment>
<keyword evidence="6" id="KW-1185">Reference proteome</keyword>
<dbReference type="PANTHER" id="PTHR43736">
    <property type="entry name" value="ADP-RIBOSE PYROPHOSPHATASE"/>
    <property type="match status" value="1"/>
</dbReference>
<evidence type="ECO:0000259" key="4">
    <source>
        <dbReference type="PROSITE" id="PS51462"/>
    </source>
</evidence>
<dbReference type="Proteomes" id="UP001234495">
    <property type="component" value="Unassembled WGS sequence"/>
</dbReference>